<keyword evidence="1 5" id="KW-0238">DNA-binding</keyword>
<dbReference type="PROSITE" id="PS00622">
    <property type="entry name" value="HTH_LUXR_1"/>
    <property type="match status" value="1"/>
</dbReference>
<dbReference type="PROSITE" id="PS50110">
    <property type="entry name" value="RESPONSE_REGULATORY"/>
    <property type="match status" value="1"/>
</dbReference>
<dbReference type="InterPro" id="IPR011006">
    <property type="entry name" value="CheY-like_superfamily"/>
</dbReference>
<dbReference type="PROSITE" id="PS50043">
    <property type="entry name" value="HTH_LUXR_2"/>
    <property type="match status" value="1"/>
</dbReference>
<dbReference type="Proteomes" id="UP000612362">
    <property type="component" value="Unassembled WGS sequence"/>
</dbReference>
<dbReference type="PANTHER" id="PTHR43214">
    <property type="entry name" value="TWO-COMPONENT RESPONSE REGULATOR"/>
    <property type="match status" value="1"/>
</dbReference>
<dbReference type="AlphaFoldDB" id="A0A8J3MUC1"/>
<dbReference type="InterPro" id="IPR000792">
    <property type="entry name" value="Tscrpt_reg_LuxR_C"/>
</dbReference>
<dbReference type="PRINTS" id="PR00038">
    <property type="entry name" value="HTHLUXR"/>
</dbReference>
<dbReference type="GO" id="GO:0006355">
    <property type="term" value="P:regulation of DNA-templated transcription"/>
    <property type="evidence" value="ECO:0007669"/>
    <property type="project" value="InterPro"/>
</dbReference>
<keyword evidence="6" id="KW-1185">Reference proteome</keyword>
<gene>
    <name evidence="5" type="ORF">KSX_62180</name>
</gene>
<dbReference type="PANTHER" id="PTHR43214:SF43">
    <property type="entry name" value="TWO-COMPONENT RESPONSE REGULATOR"/>
    <property type="match status" value="1"/>
</dbReference>
<evidence type="ECO:0000259" key="4">
    <source>
        <dbReference type="PROSITE" id="PS50110"/>
    </source>
</evidence>
<evidence type="ECO:0000256" key="1">
    <source>
        <dbReference type="ARBA" id="ARBA00023125"/>
    </source>
</evidence>
<evidence type="ECO:0000313" key="6">
    <source>
        <dbReference type="Proteomes" id="UP000612362"/>
    </source>
</evidence>
<dbReference type="EMBL" id="BNJF01000003">
    <property type="protein sequence ID" value="GHO48055.1"/>
    <property type="molecule type" value="Genomic_DNA"/>
</dbReference>
<dbReference type="RefSeq" id="WP_220197269.1">
    <property type="nucleotide sequence ID" value="NZ_BNJF01000003.1"/>
</dbReference>
<evidence type="ECO:0000313" key="5">
    <source>
        <dbReference type="EMBL" id="GHO48055.1"/>
    </source>
</evidence>
<dbReference type="Gene3D" id="3.40.50.2300">
    <property type="match status" value="1"/>
</dbReference>
<comment type="caution">
    <text evidence="5">The sequence shown here is derived from an EMBL/GenBank/DDBJ whole genome shotgun (WGS) entry which is preliminary data.</text>
</comment>
<feature type="domain" description="Response regulatory" evidence="4">
    <location>
        <begin position="31"/>
        <end position="145"/>
    </location>
</feature>
<protein>
    <submittedName>
        <fullName evidence="5">DNA-binding response regulator</fullName>
    </submittedName>
</protein>
<dbReference type="CDD" id="cd06170">
    <property type="entry name" value="LuxR_C_like"/>
    <property type="match status" value="1"/>
</dbReference>
<sequence>MLQELGRSSSSFMQNTIAGGNDNGRKELAVQVVIVEAHVLLREGLQQMIRCLPQIRISACVSQAQEASETIKPGDVLVIGSSIGVGDCLECIRETRKAQTISGIVVIQQQLRPETAFPLIKSGAQGLLSEKASCRDLELALIAAASGNTFLDQRAREILNDRVSHVPLHFTKRELQVLPLLRLGLSNIHIAQRLSLKEKTVEKHLTHIYEKLQTRSRAETIVRIQALQF</sequence>
<dbReference type="InterPro" id="IPR016032">
    <property type="entry name" value="Sig_transdc_resp-reg_C-effctor"/>
</dbReference>
<dbReference type="Pfam" id="PF00196">
    <property type="entry name" value="GerE"/>
    <property type="match status" value="1"/>
</dbReference>
<evidence type="ECO:0000259" key="3">
    <source>
        <dbReference type="PROSITE" id="PS50043"/>
    </source>
</evidence>
<dbReference type="SUPFAM" id="SSF52172">
    <property type="entry name" value="CheY-like"/>
    <property type="match status" value="1"/>
</dbReference>
<dbReference type="InterPro" id="IPR039420">
    <property type="entry name" value="WalR-like"/>
</dbReference>
<feature type="domain" description="HTH luxR-type" evidence="3">
    <location>
        <begin position="163"/>
        <end position="228"/>
    </location>
</feature>
<name>A0A8J3MUC1_9CHLR</name>
<proteinExistence type="predicted"/>
<dbReference type="GO" id="GO:0003677">
    <property type="term" value="F:DNA binding"/>
    <property type="evidence" value="ECO:0007669"/>
    <property type="project" value="UniProtKB-KW"/>
</dbReference>
<evidence type="ECO:0000256" key="2">
    <source>
        <dbReference type="PROSITE-ProRule" id="PRU00169"/>
    </source>
</evidence>
<dbReference type="SMART" id="SM00421">
    <property type="entry name" value="HTH_LUXR"/>
    <property type="match status" value="1"/>
</dbReference>
<dbReference type="SUPFAM" id="SSF46894">
    <property type="entry name" value="C-terminal effector domain of the bipartite response regulators"/>
    <property type="match status" value="1"/>
</dbReference>
<dbReference type="GO" id="GO:0000160">
    <property type="term" value="P:phosphorelay signal transduction system"/>
    <property type="evidence" value="ECO:0007669"/>
    <property type="project" value="InterPro"/>
</dbReference>
<organism evidence="5 6">
    <name type="scientific">Ktedonospora formicarum</name>
    <dbReference type="NCBI Taxonomy" id="2778364"/>
    <lineage>
        <taxon>Bacteria</taxon>
        <taxon>Bacillati</taxon>
        <taxon>Chloroflexota</taxon>
        <taxon>Ktedonobacteria</taxon>
        <taxon>Ktedonobacterales</taxon>
        <taxon>Ktedonobacteraceae</taxon>
        <taxon>Ktedonospora</taxon>
    </lineage>
</organism>
<accession>A0A8J3MUC1</accession>
<reference evidence="5" key="1">
    <citation type="submission" date="2020-10" db="EMBL/GenBank/DDBJ databases">
        <title>Taxonomic study of unclassified bacteria belonging to the class Ktedonobacteria.</title>
        <authorList>
            <person name="Yabe S."/>
            <person name="Wang C.M."/>
            <person name="Zheng Y."/>
            <person name="Sakai Y."/>
            <person name="Cavaletti L."/>
            <person name="Monciardini P."/>
            <person name="Donadio S."/>
        </authorList>
    </citation>
    <scope>NUCLEOTIDE SEQUENCE</scope>
    <source>
        <strain evidence="5">SOSP1-1</strain>
    </source>
</reference>
<dbReference type="InterPro" id="IPR001789">
    <property type="entry name" value="Sig_transdc_resp-reg_receiver"/>
</dbReference>
<comment type="caution">
    <text evidence="2">Lacks conserved residue(s) required for the propagation of feature annotation.</text>
</comment>